<dbReference type="EMBL" id="JACCJZ010000020">
    <property type="protein sequence ID" value="NYZ63667.1"/>
    <property type="molecule type" value="Genomic_DNA"/>
</dbReference>
<dbReference type="SUPFAM" id="SSF51182">
    <property type="entry name" value="RmlC-like cupins"/>
    <property type="match status" value="1"/>
</dbReference>
<dbReference type="PANTHER" id="PTHR37943">
    <property type="entry name" value="PROTEIN VES"/>
    <property type="match status" value="1"/>
</dbReference>
<evidence type="ECO:0000313" key="1">
    <source>
        <dbReference type="EMBL" id="NYZ63667.1"/>
    </source>
</evidence>
<accession>A0A7Z0TZQ7</accession>
<dbReference type="Gene3D" id="2.60.120.10">
    <property type="entry name" value="Jelly Rolls"/>
    <property type="match status" value="1"/>
</dbReference>
<dbReference type="RefSeq" id="WP_180545882.1">
    <property type="nucleotide sequence ID" value="NZ_JACCJZ010000020.1"/>
</dbReference>
<reference evidence="1 2" key="1">
    <citation type="submission" date="2020-07" db="EMBL/GenBank/DDBJ databases">
        <title>isolation of Luteimonas sp. SJ-16.</title>
        <authorList>
            <person name="Huang X.-X."/>
            <person name="Xu L."/>
            <person name="Sun J.-Q."/>
        </authorList>
    </citation>
    <scope>NUCLEOTIDE SEQUENCE [LARGE SCALE GENOMIC DNA]</scope>
    <source>
        <strain evidence="1 2">SJ-16</strain>
    </source>
</reference>
<gene>
    <name evidence="1" type="ORF">H0E82_12995</name>
</gene>
<dbReference type="PANTHER" id="PTHR37943:SF1">
    <property type="entry name" value="PROTEIN VES"/>
    <property type="match status" value="1"/>
</dbReference>
<name>A0A7Z0TZQ7_9GAMM</name>
<comment type="caution">
    <text evidence="1">The sequence shown here is derived from an EMBL/GenBank/DDBJ whole genome shotgun (WGS) entry which is preliminary data.</text>
</comment>
<dbReference type="InterPro" id="IPR011051">
    <property type="entry name" value="RmlC_Cupin_sf"/>
</dbReference>
<evidence type="ECO:0000313" key="2">
    <source>
        <dbReference type="Proteomes" id="UP000589896"/>
    </source>
</evidence>
<organism evidence="1 2">
    <name type="scientific">Luteimonas deserti</name>
    <dbReference type="NCBI Taxonomy" id="2752306"/>
    <lineage>
        <taxon>Bacteria</taxon>
        <taxon>Pseudomonadati</taxon>
        <taxon>Pseudomonadota</taxon>
        <taxon>Gammaproteobacteria</taxon>
        <taxon>Lysobacterales</taxon>
        <taxon>Lysobacteraceae</taxon>
        <taxon>Luteimonas</taxon>
    </lineage>
</organism>
<sequence>MTQALVELIPAHVYRRVRWQNGRGWTREIATASTRGEPGRDGWSWRVSIAEIEEDGPFSLYSGLERECILLRGEGFALESEGEGEDSRVLRPPFGRLRFPGDVPVAASLLDGRVEVFNLMWRPDAVETASWHRPLVGAMFVFVDPGSCWIVHVLAGTAQVNDHPGPAVLDTGDTALLHAGDRRARHGIEGGGELLLIRIDPLR</sequence>
<dbReference type="Pfam" id="PF05962">
    <property type="entry name" value="HutD"/>
    <property type="match status" value="1"/>
</dbReference>
<dbReference type="CDD" id="cd20293">
    <property type="entry name" value="cupin_HutD_N"/>
    <property type="match status" value="1"/>
</dbReference>
<dbReference type="AlphaFoldDB" id="A0A7Z0TZQ7"/>
<dbReference type="InterPro" id="IPR014710">
    <property type="entry name" value="RmlC-like_jellyroll"/>
</dbReference>
<dbReference type="InterPro" id="IPR010282">
    <property type="entry name" value="Uncharacterised_HutD/Ves"/>
</dbReference>
<dbReference type="Proteomes" id="UP000589896">
    <property type="component" value="Unassembled WGS sequence"/>
</dbReference>
<keyword evidence="2" id="KW-1185">Reference proteome</keyword>
<protein>
    <submittedName>
        <fullName evidence="1">HutD family protein</fullName>
    </submittedName>
</protein>
<proteinExistence type="predicted"/>